<evidence type="ECO:0000256" key="12">
    <source>
        <dbReference type="ARBA" id="ARBA00023273"/>
    </source>
</evidence>
<dbReference type="InterPro" id="IPR014756">
    <property type="entry name" value="Ig_E-set"/>
</dbReference>
<gene>
    <name evidence="19" type="ORF">HOLleu_29967</name>
</gene>
<dbReference type="OrthoDB" id="6050183at2759"/>
<evidence type="ECO:0000256" key="7">
    <source>
        <dbReference type="ARBA" id="ARBA00022723"/>
    </source>
</evidence>
<evidence type="ECO:0000256" key="1">
    <source>
        <dbReference type="ARBA" id="ARBA00000333"/>
    </source>
</evidence>
<evidence type="ECO:0000313" key="19">
    <source>
        <dbReference type="EMBL" id="KAJ8027887.1"/>
    </source>
</evidence>
<dbReference type="CDD" id="cd16463">
    <property type="entry name" value="RING-H2_PHR"/>
    <property type="match status" value="1"/>
</dbReference>
<dbReference type="SUPFAM" id="SSF49785">
    <property type="entry name" value="Galactose-binding domain-like"/>
    <property type="match status" value="1"/>
</dbReference>
<feature type="compositionally biased region" description="Basic and acidic residues" evidence="16">
    <location>
        <begin position="2927"/>
        <end position="2938"/>
    </location>
</feature>
<evidence type="ECO:0000256" key="16">
    <source>
        <dbReference type="SAM" id="MobiDB-lite"/>
    </source>
</evidence>
<feature type="compositionally biased region" description="Low complexity" evidence="16">
    <location>
        <begin position="2646"/>
        <end position="2659"/>
    </location>
</feature>
<keyword evidence="20" id="KW-1185">Reference proteome</keyword>
<dbReference type="GO" id="GO:0008582">
    <property type="term" value="P:regulation of synaptic assembly at neuromuscular junction"/>
    <property type="evidence" value="ECO:0007669"/>
    <property type="project" value="TreeGrafter"/>
</dbReference>
<feature type="compositionally biased region" description="Basic residues" evidence="16">
    <location>
        <begin position="2694"/>
        <end position="2706"/>
    </location>
</feature>
<feature type="region of interest" description="Disordered" evidence="16">
    <location>
        <begin position="3839"/>
        <end position="3876"/>
    </location>
</feature>
<evidence type="ECO:0000256" key="4">
    <source>
        <dbReference type="ARBA" id="ARBA00005415"/>
    </source>
</evidence>
<evidence type="ECO:0000256" key="14">
    <source>
        <dbReference type="PROSITE-ProRule" id="PRU00175"/>
    </source>
</evidence>
<keyword evidence="12" id="KW-0966">Cell projection</keyword>
<dbReference type="InterPro" id="IPR004939">
    <property type="entry name" value="APC_su10/DOC_dom"/>
</dbReference>
<dbReference type="GO" id="GO:0007411">
    <property type="term" value="P:axon guidance"/>
    <property type="evidence" value="ECO:0007669"/>
    <property type="project" value="TreeGrafter"/>
</dbReference>
<feature type="compositionally biased region" description="Basic and acidic residues" evidence="16">
    <location>
        <begin position="56"/>
        <end position="69"/>
    </location>
</feature>
<feature type="region of interest" description="Disordered" evidence="16">
    <location>
        <begin position="2839"/>
        <end position="2873"/>
    </location>
</feature>
<keyword evidence="7" id="KW-0479">Metal-binding</keyword>
<dbReference type="SMART" id="SM00184">
    <property type="entry name" value="RING"/>
    <property type="match status" value="1"/>
</dbReference>
<dbReference type="SUPFAM" id="SSF81296">
    <property type="entry name" value="E set domains"/>
    <property type="match status" value="1"/>
</dbReference>
<evidence type="ECO:0000256" key="6">
    <source>
        <dbReference type="ARBA" id="ARBA00022679"/>
    </source>
</evidence>
<dbReference type="SUPFAM" id="SSF50985">
    <property type="entry name" value="RCC1/BLIP-II"/>
    <property type="match status" value="1"/>
</dbReference>
<dbReference type="Pfam" id="PF03256">
    <property type="entry name" value="ANAPC10"/>
    <property type="match status" value="1"/>
</dbReference>
<dbReference type="Gene3D" id="2.60.120.260">
    <property type="entry name" value="Galactose-binding domain-like"/>
    <property type="match status" value="1"/>
</dbReference>
<dbReference type="Gene3D" id="2.60.120.820">
    <property type="entry name" value="PHR domain"/>
    <property type="match status" value="2"/>
</dbReference>
<dbReference type="PROSITE" id="PS51284">
    <property type="entry name" value="DOC"/>
    <property type="match status" value="1"/>
</dbReference>
<feature type="region of interest" description="Disordered" evidence="16">
    <location>
        <begin position="3312"/>
        <end position="3343"/>
    </location>
</feature>
<dbReference type="GO" id="GO:0005634">
    <property type="term" value="C:nucleus"/>
    <property type="evidence" value="ECO:0007669"/>
    <property type="project" value="TreeGrafter"/>
</dbReference>
<evidence type="ECO:0000256" key="3">
    <source>
        <dbReference type="ARBA" id="ARBA00004906"/>
    </source>
</evidence>
<dbReference type="GO" id="GO:0008270">
    <property type="term" value="F:zinc ion binding"/>
    <property type="evidence" value="ECO:0007669"/>
    <property type="project" value="UniProtKB-KW"/>
</dbReference>
<comment type="pathway">
    <text evidence="3">Protein modification; protein ubiquitination.</text>
</comment>
<evidence type="ECO:0000313" key="20">
    <source>
        <dbReference type="Proteomes" id="UP001152320"/>
    </source>
</evidence>
<dbReference type="PROSITE" id="PS00626">
    <property type="entry name" value="RCC1_2"/>
    <property type="match status" value="1"/>
</dbReference>
<feature type="region of interest" description="Disordered" evidence="16">
    <location>
        <begin position="36"/>
        <end position="73"/>
    </location>
</feature>
<name>A0A9Q1BJR3_HOLLE</name>
<reference evidence="19" key="1">
    <citation type="submission" date="2021-10" db="EMBL/GenBank/DDBJ databases">
        <title>Tropical sea cucumber genome reveals ecological adaptation and Cuvierian tubules defense mechanism.</title>
        <authorList>
            <person name="Chen T."/>
        </authorList>
    </citation>
    <scope>NUCLEOTIDE SEQUENCE</scope>
    <source>
        <strain evidence="19">Nanhai2018</strain>
        <tissue evidence="19">Muscle</tissue>
    </source>
</reference>
<dbReference type="PANTHER" id="PTHR45943">
    <property type="entry name" value="E3 UBIQUITIN-PROTEIN LIGASE MYCBP2"/>
    <property type="match status" value="1"/>
</dbReference>
<dbReference type="Pfam" id="PF13540">
    <property type="entry name" value="RCC1_2"/>
    <property type="match status" value="1"/>
</dbReference>
<dbReference type="InterPro" id="IPR017868">
    <property type="entry name" value="Filamin/ABP280_repeat-like"/>
</dbReference>
<dbReference type="EC" id="2.3.2.33" evidence="5"/>
<feature type="compositionally biased region" description="Basic and acidic residues" evidence="16">
    <location>
        <begin position="3319"/>
        <end position="3343"/>
    </location>
</feature>
<dbReference type="SMART" id="SM01337">
    <property type="entry name" value="APC10"/>
    <property type="match status" value="1"/>
</dbReference>
<feature type="region of interest" description="Disordered" evidence="16">
    <location>
        <begin position="2922"/>
        <end position="2958"/>
    </location>
</feature>
<dbReference type="PROSITE" id="PS50194">
    <property type="entry name" value="FILAMIN_REPEAT"/>
    <property type="match status" value="1"/>
</dbReference>
<dbReference type="InterPro" id="IPR000408">
    <property type="entry name" value="Reg_chr_condens"/>
</dbReference>
<comment type="caution">
    <text evidence="19">The sequence shown here is derived from an EMBL/GenBank/DDBJ whole genome shotgun (WGS) entry which is preliminary data.</text>
</comment>
<organism evidence="19 20">
    <name type="scientific">Holothuria leucospilota</name>
    <name type="common">Black long sea cucumber</name>
    <name type="synonym">Mertensiothuria leucospilota</name>
    <dbReference type="NCBI Taxonomy" id="206669"/>
    <lineage>
        <taxon>Eukaryota</taxon>
        <taxon>Metazoa</taxon>
        <taxon>Echinodermata</taxon>
        <taxon>Eleutherozoa</taxon>
        <taxon>Echinozoa</taxon>
        <taxon>Holothuroidea</taxon>
        <taxon>Aspidochirotacea</taxon>
        <taxon>Aspidochirotida</taxon>
        <taxon>Holothuriidae</taxon>
        <taxon>Holothuria</taxon>
    </lineage>
</organism>
<dbReference type="CDD" id="cd19799">
    <property type="entry name" value="Bbox2_MYCBP2"/>
    <property type="match status" value="1"/>
</dbReference>
<dbReference type="Gene3D" id="2.60.40.10">
    <property type="entry name" value="Immunoglobulins"/>
    <property type="match status" value="1"/>
</dbReference>
<feature type="repeat" description="Filamin" evidence="13">
    <location>
        <begin position="2231"/>
        <end position="2332"/>
    </location>
</feature>
<dbReference type="Pfam" id="PF00415">
    <property type="entry name" value="RCC1"/>
    <property type="match status" value="1"/>
</dbReference>
<dbReference type="PROSITE" id="PS50089">
    <property type="entry name" value="ZF_RING_2"/>
    <property type="match status" value="1"/>
</dbReference>
<feature type="compositionally biased region" description="Basic and acidic residues" evidence="16">
    <location>
        <begin position="39"/>
        <end position="49"/>
    </location>
</feature>
<dbReference type="EMBL" id="JAIZAY010000015">
    <property type="protein sequence ID" value="KAJ8027887.1"/>
    <property type="molecule type" value="Genomic_DNA"/>
</dbReference>
<feature type="region of interest" description="Disordered" evidence="16">
    <location>
        <begin position="2566"/>
        <end position="2603"/>
    </location>
</feature>
<dbReference type="InterPro" id="IPR038648">
    <property type="entry name" value="PHR_sf"/>
</dbReference>
<dbReference type="InterPro" id="IPR008979">
    <property type="entry name" value="Galactose-bd-like_sf"/>
</dbReference>
<keyword evidence="10" id="KW-0833">Ubl conjugation pathway</keyword>
<evidence type="ECO:0000256" key="8">
    <source>
        <dbReference type="ARBA" id="ARBA00022737"/>
    </source>
</evidence>
<keyword evidence="8" id="KW-0677">Repeat</keyword>
<comment type="catalytic activity">
    <reaction evidence="1">
        <text>[E2 ubiquitin-conjugating enzyme]-S-ubiquitinyl-L-cysteine + [acceptor protein]-L-threonine = [E2 ubiquitin-conjugating enzyme]-L-cysteine + [acceptor protein]-3-O-ubiquitinyl-L-threonine.</text>
        <dbReference type="EC" id="2.3.2.33"/>
    </reaction>
</comment>
<keyword evidence="9 14" id="KW-0863">Zinc-finger</keyword>
<dbReference type="PANTHER" id="PTHR45943:SF1">
    <property type="entry name" value="E3 UBIQUITIN-PROTEIN LIGASE MYCBP2"/>
    <property type="match status" value="1"/>
</dbReference>
<comment type="similarity">
    <text evidence="4">Belongs to the RING-Cys relay (RCR) family.</text>
</comment>
<dbReference type="GO" id="GO:0030424">
    <property type="term" value="C:axon"/>
    <property type="evidence" value="ECO:0007669"/>
    <property type="project" value="UniProtKB-SubCell"/>
</dbReference>
<feature type="repeat" description="RCC1" evidence="15">
    <location>
        <begin position="859"/>
        <end position="908"/>
    </location>
</feature>
<dbReference type="InterPro" id="IPR013083">
    <property type="entry name" value="Znf_RING/FYVE/PHD"/>
</dbReference>
<proteinExistence type="inferred from homology"/>
<feature type="domain" description="DOC" evidence="18">
    <location>
        <begin position="3430"/>
        <end position="3610"/>
    </location>
</feature>
<feature type="compositionally biased region" description="Polar residues" evidence="16">
    <location>
        <begin position="3846"/>
        <end position="3860"/>
    </location>
</feature>
<evidence type="ECO:0000256" key="15">
    <source>
        <dbReference type="PROSITE-ProRule" id="PRU00235"/>
    </source>
</evidence>
<feature type="region of interest" description="Disordered" evidence="16">
    <location>
        <begin position="2216"/>
        <end position="2247"/>
    </location>
</feature>
<dbReference type="GO" id="GO:0005886">
    <property type="term" value="C:plasma membrane"/>
    <property type="evidence" value="ECO:0007669"/>
    <property type="project" value="TreeGrafter"/>
</dbReference>
<dbReference type="PROSITE" id="PS50012">
    <property type="entry name" value="RCC1_3"/>
    <property type="match status" value="1"/>
</dbReference>
<feature type="compositionally biased region" description="Polar residues" evidence="16">
    <location>
        <begin position="2660"/>
        <end position="2679"/>
    </location>
</feature>
<feature type="compositionally biased region" description="Polar residues" evidence="16">
    <location>
        <begin position="2627"/>
        <end position="2643"/>
    </location>
</feature>
<dbReference type="SUPFAM" id="SSF57850">
    <property type="entry name" value="RING/U-box"/>
    <property type="match status" value="1"/>
</dbReference>
<feature type="compositionally biased region" description="Polar residues" evidence="16">
    <location>
        <begin position="2578"/>
        <end position="2595"/>
    </location>
</feature>
<keyword evidence="6" id="KW-0808">Transferase</keyword>
<comment type="subcellular location">
    <subcellularLocation>
        <location evidence="2">Cell projection</location>
        <location evidence="2">Axon</location>
    </subcellularLocation>
</comment>
<dbReference type="Gene3D" id="3.30.40.10">
    <property type="entry name" value="Zinc/RING finger domain, C3HC4 (zinc finger)"/>
    <property type="match status" value="1"/>
</dbReference>
<evidence type="ECO:0000259" key="17">
    <source>
        <dbReference type="PROSITE" id="PS50089"/>
    </source>
</evidence>
<evidence type="ECO:0000256" key="2">
    <source>
        <dbReference type="ARBA" id="ARBA00004489"/>
    </source>
</evidence>
<feature type="domain" description="RING-type" evidence="17">
    <location>
        <begin position="4153"/>
        <end position="4204"/>
    </location>
</feature>
<evidence type="ECO:0000256" key="5">
    <source>
        <dbReference type="ARBA" id="ARBA00012249"/>
    </source>
</evidence>
<accession>A0A9Q1BJR3</accession>
<evidence type="ECO:0000259" key="18">
    <source>
        <dbReference type="PROSITE" id="PS51284"/>
    </source>
</evidence>
<dbReference type="InterPro" id="IPR013783">
    <property type="entry name" value="Ig-like_fold"/>
</dbReference>
<feature type="compositionally biased region" description="Low complexity" evidence="16">
    <location>
        <begin position="2222"/>
        <end position="2236"/>
    </location>
</feature>
<dbReference type="InterPro" id="IPR001841">
    <property type="entry name" value="Znf_RING"/>
</dbReference>
<dbReference type="GO" id="GO:0061630">
    <property type="term" value="F:ubiquitin protein ligase activity"/>
    <property type="evidence" value="ECO:0007669"/>
    <property type="project" value="UniProtKB-EC"/>
</dbReference>
<evidence type="ECO:0000256" key="13">
    <source>
        <dbReference type="PROSITE-ProRule" id="PRU00087"/>
    </source>
</evidence>
<keyword evidence="11" id="KW-0862">Zinc</keyword>
<dbReference type="Gene3D" id="2.130.10.30">
    <property type="entry name" value="Regulator of chromosome condensation 1/beta-lactamase-inhibitor protein II"/>
    <property type="match status" value="2"/>
</dbReference>
<dbReference type="InterPro" id="IPR012983">
    <property type="entry name" value="PHR"/>
</dbReference>
<dbReference type="FunFam" id="3.30.40.10:FF:000078">
    <property type="entry name" value="E3 ubiquitin-protein ligase MYCBP2 isoform X1"/>
    <property type="match status" value="1"/>
</dbReference>
<dbReference type="Proteomes" id="UP001152320">
    <property type="component" value="Chromosome 15"/>
</dbReference>
<sequence length="4405" mass="483470">MHDMGSTMAEHIEHVLQLRQFLRDDAKSSMVFHQLFKKTSQEKPPSLEKQKKKKSPKDGKDKSKDKTETEDQLELFPPKIEIQNNASSFSVYTAIRQAILERETLTRKYIQGKVGDIEQDGEEDDEKLENIFMLPKVVGFGLRSVFELIRETRKSHPSFCTRALKALLDMLQGLAPEELAGEPSDITDPLFDLLLDLTTNHQGEEENADDLQSLSAACLISLIIARGETGKILAGLSALLMHGHRSPFHTVEVPSNVVALQSSISALLVGKTVFPDWPNMGVPESALLFSFPVQIKTTDPGPGTDHRCAIASNGSFLYIHSNVGLFKVGSGYGNTLQGHIYAANPSFYSDYKGWLVVVRGRLYFYPQSLRTEGAAAPAWYTQLLWVDLDTLQEKGSFEIEDISPEEQLFSDGVNLGHMCTSSPEEFSASFYKIGSNALIDAGRMSSELTKKRLVLSDNVTPGMTKEEKETSPGVPNPVLDGDVQYIGVGKEFTLCRDADGKLYFIGKGQALGMKESSSAKSSHMWSELTRGKSILFEDCCVWHEGLPAVFLGNDGTTYLCLGGHASHQEQGEQGRRVIKASKPIKLQGMEGKTPIRCACNNGTTAVVTKEGDLYLFGKLYPNKEDADPDQSPGLVTSLKGTKMEKVALGKSHGCAISSEGDVFTFGVNNKGQCGRGGPGNDAEKDGEKVDMSVIDIEDDFEDEEKEKGEDPCDHDWIQSECMVCTQCGECTGYGAQCINSTMPNRKPGMLCGCGAGDAGCSKCRICKSCAGEPHAMRGNLGGVRLNQVALYKMGWLRPDDRGKGDDNNLSGDELKEVEKAVSKPTILPPEEIMIHPDTNVRAKEASCGFHHTVILLDNGEVYTFGSNSYGQLGQGDTTNRLSPVKVKVAEKIKQVSAGSYHTLLLTECGKVYSFGRCQKGQLCRPVFEGTNNAEAMSHTIPAEVAEVGPEKGNKAVWIGASGDRSFIKVDEALISPHMLESATIFASKSAIGILPQGEDCPQRCMIIDRNFDNCESFSDPNQVKFDGCCVCTDPIYNSLLWSFDPRQNTIQCYSPLKAAAGSRLALSDNLSILGPELSLPSQPQVQVSSYQVALNILGCLDVLSMSLEKGLTVEDTLTRKEETTPDSKVEDFSFVNRFEGYGGGWGYSGHSVEAIIFSVDTDIQLGGFGLFGGRGEYTAKIKLYQLETMRAHLDSEGELKAESEEKTYECGAKEEFPILFDEPVSITAGMMYLAWAKVNGPSSDCGSGGQAIVTTEDKVTFHFLSSRKSNNGTDVSAGQIPKLYYRIPNPEQNSTTQPKGKDFPLHVLTSAFCWTVSPEAFESLLLLLQWAWTSFSKKMEQSLKVDEEEMQPIIKDLTSLSYICSSCLRLAKSFVCDVFPNPASSRKSKPGRTNQLPQCISSTCKLLRKILQQEAVTRQEQLSPTLLQLEADIVEECQRTFIHCFHAFCPTSQLKWVFFCELLGQQDKEQGTNGSRTLLTAVLGALCDPSIKLTRVLPLLKVQEPDPYPFLKEKGNTDKNNLDDNSPMGVDMDRGNLLADLISHIESNLKGEQQVAMNTSFQEILDQLLHILSVPIRTALEEKSALPVYSIQTNTSNFLVCVIGELASLATNCEAPYHSPTRPMLTTPSRYTRTNQSYNWSTCNGTPDAVCFSVNQAGIQIAGICVYTGLGQYNYELELLDGVEAASDAHGPRWNSLEFARGVFAGEDAVDKLVEVKFDKPVSVKEGVKYAIRLRLHGGKTFSGEGGSSQVRCPDGVTFTFSNCTLSSNGTSLARGQIPQVLYYNHQSVENKNSLPEGSKSMEMEQQARNSLFTVTQAVIRQAMDVLARALCFEEPVVPHILRSSPLFSHLLPLTLAYIGPVAASHPKSSVQTLNFIRDILPQVATLNTMFVPQTMLPSHPTDSPVLQLKEGSEVTRSQRYVVLESDHPYQPATVCHFKVSFPCSVKWMTLEFGSECGTSQPEDSLQLYIGACQSTDSHQSTPSVTVENEVPARYWPVMSKFHGRTNWPSSAVVLPGHEVIFSLCTASDYVKDKKANRFGFKCHVFGYEQNSLSELGLVQLEKELCYLGGLCSAALLKKDIPLSSFLAEGEEDIEPIAEAAQEVFTAHSALLGKGFSLSQPLTIQQALKGHLPLQTQSNEKLFLQDFVQNVADTSGGRLASWFQPDSYVDPKHCDIVLPKQGLSCSIPSQLTIHTRDQYGSLVYVSGLKVEVEAVPSARNESSFSSPSATKTDSSSQNTTFGGLPVPKMETTYQPTLRRESSLYISITMMKDYEQYSFEELRLAYMPSSRPTETVLVRDNQDGTFSANWTPGSIGVYSLQVKIDGYLLDGLPPIEVSEPPYGIIPSSVAPKKQEVKAKMRKFVAKNSSGLRIRTSPSLKSEQIGIVKVDGVVAFTEELQNGDGVWVRLTFDSIKKFCPDNGHHKEGWCLQYNQHIGKTLLVPVEDPKPLFKDPLTLEQEEAGTNKELVETKVGGPGMYHVINCGPSGHNIRCKASLKASAIGMMVSGNVLKVIADRKGNDGGLWVQLDKESIAQYCEGKHTEAWALAASKGQVYLSLKEVDPKEKLEGEESLGVTGQRRMSSSGPGFDFKNTQGPPQLEFASNGEIPAFGVGKEVSSVDEGGHAEKQSTGVHQRQSRTSQSEEVLTPSTSDDSSQSTPSKNGVKNTSPQKVVSKGQFTIGSGEGSPKSGVSPKLSRRPRVGSRRSRSSSPAGKEHSPSRTKMTPPKQDGKEQFKPALATSVCECARAVFAAFLWHEGLVHDAMACASFLKFNPGLTKAVAYDSGEENVQGNKREHKLKNRHSMDLSKAMKERDFPVDIIALNINENGAVLRKRLESGSSIGPKEEELPEEDAEWRDRASSVGGAAKTDQDVKKPIAPKATPITVPVTLKNLLTLWDDISEATVNIASQSLVLPSPAPIIKTSNFKTAEMKEIPRPREPKGKKRRDRPGKGGRGNLFGDAAGAPIGGEKHESVCELCFGVFPRPVTFHMKNAHPGCGRTAQGYGYNSSGTYCGGWAGNCGDGGMAGSSWYLMCLRCRSKYTHDRQDKMKDKEKVKKMKKKLPPLKTPKVIPPLEAHHVMKANALFLLDLASASGPSFSHKCQSIKMQRRFDMPAVKETDTISAENPFPVVQFQFLKNSPMSPEEIDFGDMVQHTDYEGIPAPSRSVPALNLSVTNNEDNTLKSNGHRKSSYLRSVSMLVQDGQREMKMRRRNYSGSADDGSSLLRRPSPRLASLMEESMTGILPLNRPSMRFMVRHHDLEGLKLAMKQSLCKAACKIHALQGLNWLLRSVTQPVCIHDLLWHFVGALSPVITEKEGEEEEKGKDAKNGKDVKEEVKEVAAEPEKDQEGLILEHPLEDILVMEEAVSLLPVAFHDFLQTVSNLMLVLPHGGALQKMALQCWSMKFRTTDHMFLHQSHVFSNINRILSKSDEVEAEDSSVEERQEQPFAQLQYLADITNSIECEVSSRSVMVGCLTDGSTETFWESGDEDRNKPKVITIKVKDSSTPAMVAVHIDNSRDLRNKVNLVTLSAGAHSTSLQKVKQNNLDLRFVGWVTFDLEEFSESKKVMTIDVKGPDSHLRVRQIKVLGIREGDHMPELLESDLSLQPMDCISESLRIFRLLTSQVFGRLLAGEVPTPDGKVTPEGKPLEEDGDTGDPDLREHMVGILFSRSRLTSLQKQVCSHIVLAIHKEASRMQEYWEGSITDGDNLSQGQNGRVDAVTLSDAYCFELLSMVLALSYSGVGRAYVAQQTELLQDLLSLLHTSTPRVQRQVTSILRKVLPEISPSYFARVVGVTNLPSLDIVMLSQEGHSSSSSSGIPQKGVLDVFLACIAKALTVQVKAKGSGGSKAPQSTSVAKTFSSPKQGGVEHQPATEGSQDTVVSHDHWYLRGTMSSNLAEQIISLIKDMSKGEISSAWTDITKSAVAEAVLSLTRIPENVREPVKCLQESMLWLSLASLCVLEPEHVDRLSTSQRAQNVEKTPNKEKPTCENHDDGMTLAIIECDTCGTLCAECDRILHLPKSKRHHQRKVFKEEEDSIKVDLHEGCGRSKLYWITALADSKTLKAMVEFKQTSAENVGVSGSHGVCRFCGNVAAVGLGRAGNVCSDAECKKYSSNICSKRLSCGHLCGGIRDESPCLPCLHGCSKDPTLKQDAEDMCMICFTEALSCAPAIQLDCGHVFHQHCCKAVLEKRWVGPRITFGFTLCPICKASINHKSLKDDLDPIQALEADVRRKALMRLEYEGLDKCEAVTTPGARYHNNPAGFAMNRYAYYVCFKCQKAYYGGEARCDQDAAAAGSGDFNPAELICGGCSDVARAQLCPKHGTDYLEYKCRYCCSVAVYFCFGSTHFCNPCHDNFQWITSMSKSELPHCPAGPGAIQLEGEECPLHVEHPATGEEFALGCGICRNTHTF</sequence>
<feature type="region of interest" description="Disordered" evidence="16">
    <location>
        <begin position="2615"/>
        <end position="2732"/>
    </location>
</feature>
<evidence type="ECO:0000256" key="10">
    <source>
        <dbReference type="ARBA" id="ARBA00022786"/>
    </source>
</evidence>
<evidence type="ECO:0000256" key="9">
    <source>
        <dbReference type="ARBA" id="ARBA00022771"/>
    </source>
</evidence>
<feature type="region of interest" description="Disordered" evidence="16">
    <location>
        <begin position="3633"/>
        <end position="3653"/>
    </location>
</feature>
<protein>
    <recommendedName>
        <fullName evidence="5">RCR-type E3 ubiquitin transferase</fullName>
        <ecNumber evidence="5">2.3.2.33</ecNumber>
    </recommendedName>
</protein>
<dbReference type="Pfam" id="PF08005">
    <property type="entry name" value="PHR"/>
    <property type="match status" value="2"/>
</dbReference>
<dbReference type="InterPro" id="IPR009091">
    <property type="entry name" value="RCC1/BLIP-II"/>
</dbReference>
<evidence type="ECO:0000256" key="11">
    <source>
        <dbReference type="ARBA" id="ARBA00022833"/>
    </source>
</evidence>